<dbReference type="InterPro" id="IPR001254">
    <property type="entry name" value="Trypsin_dom"/>
</dbReference>
<feature type="domain" description="Peptidase S1" evidence="6">
    <location>
        <begin position="73"/>
        <end position="332"/>
    </location>
</feature>
<dbReference type="EMBL" id="CAVLGL010000086">
    <property type="protein sequence ID" value="CAK1591424.1"/>
    <property type="molecule type" value="Genomic_DNA"/>
</dbReference>
<dbReference type="SMART" id="SM00020">
    <property type="entry name" value="Tryp_SPc"/>
    <property type="match status" value="1"/>
</dbReference>
<accession>A0AAV1LAR0</accession>
<evidence type="ECO:0000259" key="6">
    <source>
        <dbReference type="PROSITE" id="PS50240"/>
    </source>
</evidence>
<feature type="chain" id="PRO_5043976473" description="Peptidase S1 domain-containing protein" evidence="5">
    <location>
        <begin position="22"/>
        <end position="334"/>
    </location>
</feature>
<keyword evidence="3" id="KW-0720">Serine protease</keyword>
<keyword evidence="8" id="KW-1185">Reference proteome</keyword>
<keyword evidence="4" id="KW-1015">Disulfide bond</keyword>
<evidence type="ECO:0000256" key="3">
    <source>
        <dbReference type="ARBA" id="ARBA00022825"/>
    </source>
</evidence>
<dbReference type="SUPFAM" id="SSF50494">
    <property type="entry name" value="Trypsin-like serine proteases"/>
    <property type="match status" value="1"/>
</dbReference>
<dbReference type="Gene3D" id="2.40.10.10">
    <property type="entry name" value="Trypsin-like serine proteases"/>
    <property type="match status" value="2"/>
</dbReference>
<evidence type="ECO:0000256" key="5">
    <source>
        <dbReference type="SAM" id="SignalP"/>
    </source>
</evidence>
<evidence type="ECO:0000313" key="8">
    <source>
        <dbReference type="Proteomes" id="UP001314205"/>
    </source>
</evidence>
<proteinExistence type="predicted"/>
<name>A0AAV1LAR0_9NEOP</name>
<evidence type="ECO:0000256" key="1">
    <source>
        <dbReference type="ARBA" id="ARBA00022670"/>
    </source>
</evidence>
<evidence type="ECO:0000256" key="4">
    <source>
        <dbReference type="ARBA" id="ARBA00023157"/>
    </source>
</evidence>
<dbReference type="GO" id="GO:0006508">
    <property type="term" value="P:proteolysis"/>
    <property type="evidence" value="ECO:0007669"/>
    <property type="project" value="UniProtKB-KW"/>
</dbReference>
<evidence type="ECO:0000256" key="2">
    <source>
        <dbReference type="ARBA" id="ARBA00022801"/>
    </source>
</evidence>
<organism evidence="7 8">
    <name type="scientific">Parnassius mnemosyne</name>
    <name type="common">clouded apollo</name>
    <dbReference type="NCBI Taxonomy" id="213953"/>
    <lineage>
        <taxon>Eukaryota</taxon>
        <taxon>Metazoa</taxon>
        <taxon>Ecdysozoa</taxon>
        <taxon>Arthropoda</taxon>
        <taxon>Hexapoda</taxon>
        <taxon>Insecta</taxon>
        <taxon>Pterygota</taxon>
        <taxon>Neoptera</taxon>
        <taxon>Endopterygota</taxon>
        <taxon>Lepidoptera</taxon>
        <taxon>Glossata</taxon>
        <taxon>Ditrysia</taxon>
        <taxon>Papilionoidea</taxon>
        <taxon>Papilionidae</taxon>
        <taxon>Parnassiinae</taxon>
        <taxon>Parnassini</taxon>
        <taxon>Parnassius</taxon>
        <taxon>Driopa</taxon>
    </lineage>
</organism>
<evidence type="ECO:0000313" key="7">
    <source>
        <dbReference type="EMBL" id="CAK1591424.1"/>
    </source>
</evidence>
<dbReference type="AlphaFoldDB" id="A0AAV1LAR0"/>
<comment type="caution">
    <text evidence="7">The sequence shown here is derived from an EMBL/GenBank/DDBJ whole genome shotgun (WGS) entry which is preliminary data.</text>
</comment>
<sequence>MSQIIYILAMLFFICIVVVNSKYDNNKDEDYESNVNSSVESGSVELFNVSSKGKTKKGKVSSHLGAKNKTTGICGNKNKDCPNGVENKEVKTPNVRSKPHRYPFSVSIQRKGTHYASGALIDKKWVLTVAEEFYNVRESIKFFRVRLGTVNCKKGGSLVPIKGVEIHPLYEYKRPSFDVSLLRLATPVEFSEFLKPIPLSKINGKVLSAKFLSTYWPRLIVRGQVLPSSAQERVKPNSMRVSTQKMIPWDWCHSVMTTLNHTLDESSLCLDPIMSHHSPCLPDAGAPVTADDGLWGITSGWTSEHCLSQPSPTLFTRISSPLLHSWLDSMMTDH</sequence>
<feature type="signal peptide" evidence="5">
    <location>
        <begin position="1"/>
        <end position="21"/>
    </location>
</feature>
<gene>
    <name evidence="7" type="ORF">PARMNEM_LOCUS11672</name>
</gene>
<dbReference type="PROSITE" id="PS50240">
    <property type="entry name" value="TRYPSIN_DOM"/>
    <property type="match status" value="1"/>
</dbReference>
<keyword evidence="1" id="KW-0645">Protease</keyword>
<reference evidence="7 8" key="1">
    <citation type="submission" date="2023-11" db="EMBL/GenBank/DDBJ databases">
        <authorList>
            <person name="Hedman E."/>
            <person name="Englund M."/>
            <person name="Stromberg M."/>
            <person name="Nyberg Akerstrom W."/>
            <person name="Nylinder S."/>
            <person name="Jareborg N."/>
            <person name="Kallberg Y."/>
            <person name="Kronander E."/>
        </authorList>
    </citation>
    <scope>NUCLEOTIDE SEQUENCE [LARGE SCALE GENOMIC DNA]</scope>
</reference>
<dbReference type="InterPro" id="IPR043504">
    <property type="entry name" value="Peptidase_S1_PA_chymotrypsin"/>
</dbReference>
<keyword evidence="5" id="KW-0732">Signal</keyword>
<dbReference type="PANTHER" id="PTHR24276">
    <property type="entry name" value="POLYSERASE-RELATED"/>
    <property type="match status" value="1"/>
</dbReference>
<dbReference type="PANTHER" id="PTHR24276:SF98">
    <property type="entry name" value="FI18310P1-RELATED"/>
    <property type="match status" value="1"/>
</dbReference>
<protein>
    <recommendedName>
        <fullName evidence="6">Peptidase S1 domain-containing protein</fullName>
    </recommendedName>
</protein>
<dbReference type="Pfam" id="PF00089">
    <property type="entry name" value="Trypsin"/>
    <property type="match status" value="1"/>
</dbReference>
<dbReference type="InterPro" id="IPR009003">
    <property type="entry name" value="Peptidase_S1_PA"/>
</dbReference>
<dbReference type="InterPro" id="IPR050430">
    <property type="entry name" value="Peptidase_S1"/>
</dbReference>
<dbReference type="Proteomes" id="UP001314205">
    <property type="component" value="Unassembled WGS sequence"/>
</dbReference>
<keyword evidence="2" id="KW-0378">Hydrolase</keyword>
<dbReference type="GO" id="GO:0004252">
    <property type="term" value="F:serine-type endopeptidase activity"/>
    <property type="evidence" value="ECO:0007669"/>
    <property type="project" value="InterPro"/>
</dbReference>